<gene>
    <name evidence="1" type="ORF">NLG97_g10401</name>
</gene>
<keyword evidence="2" id="KW-1185">Reference proteome</keyword>
<sequence length="483" mass="56277">MSQCLISDLPPEIIVLIVQHLPGPEVKNLRLACRSLACMVRLRLRRIFISSNPLDIEVFRAVADHEAYRHDMEELVWDDARFPMTQFHECHLSPCEDQNCLCAEQAAGNAERAPKKYIQAFQLNENWLWRRVKGEAHLPHNVERARKLLARVPVSTCWQYYHELVEQQKQVIDENLDIEALKYGLGRFPFFRRIIVTPATHGYLFNPLYETPMIRKFPYGFNYPIPRAWPARVEGFHKTIPAWDDLIKRDYYRGFTNIIKLLAEDKCPQAKEFIMQTAQEPTGNNYAALRNPRLFNALSRASDLESMHLCTDVDRDSSYENMGRNNNESIKRFIPLQTILHIKAWPKLKHFGLSRFLVIQSDIVGFLKLLPTSIRTIELSFLFMTGEGSLWGFLQQIRDELGWEQRHESERPRVRISVDTGPYWNWELSINVDREVHDYLYNKGANPFVEFEWERCGPVRPPAGMECDVLEPGHNRPATAADG</sequence>
<dbReference type="Proteomes" id="UP001148737">
    <property type="component" value="Unassembled WGS sequence"/>
</dbReference>
<organism evidence="1 2">
    <name type="scientific">Lecanicillium saksenae</name>
    <dbReference type="NCBI Taxonomy" id="468837"/>
    <lineage>
        <taxon>Eukaryota</taxon>
        <taxon>Fungi</taxon>
        <taxon>Dikarya</taxon>
        <taxon>Ascomycota</taxon>
        <taxon>Pezizomycotina</taxon>
        <taxon>Sordariomycetes</taxon>
        <taxon>Hypocreomycetidae</taxon>
        <taxon>Hypocreales</taxon>
        <taxon>Cordycipitaceae</taxon>
        <taxon>Lecanicillium</taxon>
    </lineage>
</organism>
<proteinExistence type="predicted"/>
<evidence type="ECO:0000313" key="2">
    <source>
        <dbReference type="Proteomes" id="UP001148737"/>
    </source>
</evidence>
<evidence type="ECO:0000313" key="1">
    <source>
        <dbReference type="EMBL" id="KAJ3473282.1"/>
    </source>
</evidence>
<comment type="caution">
    <text evidence="1">The sequence shown here is derived from an EMBL/GenBank/DDBJ whole genome shotgun (WGS) entry which is preliminary data.</text>
</comment>
<reference evidence="1" key="1">
    <citation type="submission" date="2022-07" db="EMBL/GenBank/DDBJ databases">
        <title>Genome Sequence of Lecanicillium saksenae.</title>
        <authorList>
            <person name="Buettner E."/>
        </authorList>
    </citation>
    <scope>NUCLEOTIDE SEQUENCE</scope>
    <source>
        <strain evidence="1">VT-O1</strain>
    </source>
</reference>
<dbReference type="EMBL" id="JANAKD010002581">
    <property type="protein sequence ID" value="KAJ3473282.1"/>
    <property type="molecule type" value="Genomic_DNA"/>
</dbReference>
<protein>
    <submittedName>
        <fullName evidence="1">Uncharacterized protein</fullName>
    </submittedName>
</protein>
<name>A0ACC1QGB6_9HYPO</name>
<accession>A0ACC1QGB6</accession>